<organism evidence="1 2">
    <name type="scientific">Crenobacter oryzisoli</name>
    <dbReference type="NCBI Taxonomy" id="3056844"/>
    <lineage>
        <taxon>Bacteria</taxon>
        <taxon>Pseudomonadati</taxon>
        <taxon>Pseudomonadota</taxon>
        <taxon>Betaproteobacteria</taxon>
        <taxon>Neisseriales</taxon>
        <taxon>Neisseriaceae</taxon>
        <taxon>Crenobacter</taxon>
    </lineage>
</organism>
<dbReference type="RefSeq" id="WP_289828112.1">
    <property type="nucleotide sequence ID" value="NZ_JAUEDK010000002.1"/>
</dbReference>
<accession>A0ABT7XJ37</accession>
<evidence type="ECO:0000313" key="1">
    <source>
        <dbReference type="EMBL" id="MDN0073584.1"/>
    </source>
</evidence>
<protein>
    <recommendedName>
        <fullName evidence="3">DUF1439 domain-containing protein</fullName>
    </recommendedName>
</protein>
<sequence length="196" mass="22652">MADDNWRQRLAEGWQQLSARLPIPHRDGVSLPQTLLLSSLQKRLDPELARCEALTLDTEHLQLQLAVTQPIHARLFLSLRPASIDWPSRTLALDYRLQGMSTSPSRLRRAVSRSLLERLDSRIGRQLLGQLLKDLPWLRLEGERLIMALDRIDTLNRWLESPLFGKNLADRFALAELRTENGALRLVVRRLRDDEE</sequence>
<proteinExistence type="predicted"/>
<evidence type="ECO:0000313" key="2">
    <source>
        <dbReference type="Proteomes" id="UP001168540"/>
    </source>
</evidence>
<keyword evidence="2" id="KW-1185">Reference proteome</keyword>
<name>A0ABT7XJ37_9NEIS</name>
<gene>
    <name evidence="1" type="ORF">QU481_01580</name>
</gene>
<comment type="caution">
    <text evidence="1">The sequence shown here is derived from an EMBL/GenBank/DDBJ whole genome shotgun (WGS) entry which is preliminary data.</text>
</comment>
<reference evidence="1" key="1">
    <citation type="submission" date="2023-06" db="EMBL/GenBank/DDBJ databases">
        <authorList>
            <person name="Zhang S."/>
        </authorList>
    </citation>
    <scope>NUCLEOTIDE SEQUENCE</scope>
    <source>
        <strain evidence="1">SG2303</strain>
    </source>
</reference>
<dbReference type="Proteomes" id="UP001168540">
    <property type="component" value="Unassembled WGS sequence"/>
</dbReference>
<evidence type="ECO:0008006" key="3">
    <source>
        <dbReference type="Google" id="ProtNLM"/>
    </source>
</evidence>
<dbReference type="EMBL" id="JAUEDK010000002">
    <property type="protein sequence ID" value="MDN0073584.1"/>
    <property type="molecule type" value="Genomic_DNA"/>
</dbReference>